<keyword evidence="5" id="KW-1003">Cell membrane</keyword>
<feature type="transmembrane region" description="Helical" evidence="19">
    <location>
        <begin position="189"/>
        <end position="212"/>
    </location>
</feature>
<dbReference type="InterPro" id="IPR036790">
    <property type="entry name" value="Frizzled_dom_sf"/>
</dbReference>
<evidence type="ECO:0000256" key="13">
    <source>
        <dbReference type="ARBA" id="ARBA00023180"/>
    </source>
</evidence>
<feature type="region of interest" description="Disordered" evidence="18">
    <location>
        <begin position="797"/>
        <end position="881"/>
    </location>
</feature>
<keyword evidence="24" id="KW-1185">Reference proteome</keyword>
<evidence type="ECO:0000256" key="16">
    <source>
        <dbReference type="ARBA" id="ARBA00035037"/>
    </source>
</evidence>
<feature type="compositionally biased region" description="Acidic residues" evidence="18">
    <location>
        <begin position="656"/>
        <end position="665"/>
    </location>
</feature>
<dbReference type="Pfam" id="PF01534">
    <property type="entry name" value="Frizzled"/>
    <property type="match status" value="1"/>
</dbReference>
<dbReference type="Gene3D" id="1.20.1070.10">
    <property type="entry name" value="Rhodopsin 7-helix transmembrane proteins"/>
    <property type="match status" value="1"/>
</dbReference>
<feature type="region of interest" description="Disordered" evidence="18">
    <location>
        <begin position="894"/>
        <end position="972"/>
    </location>
</feature>
<dbReference type="Gene3D" id="1.10.2000.10">
    <property type="entry name" value="Frizzled cysteine-rich domain"/>
    <property type="match status" value="1"/>
</dbReference>
<feature type="compositionally biased region" description="Polar residues" evidence="18">
    <location>
        <begin position="638"/>
        <end position="655"/>
    </location>
</feature>
<dbReference type="GO" id="GO:0005113">
    <property type="term" value="F:patched binding"/>
    <property type="evidence" value="ECO:0007669"/>
    <property type="project" value="TreeGrafter"/>
</dbReference>
<dbReference type="GO" id="GO:0071679">
    <property type="term" value="P:commissural neuron axon guidance"/>
    <property type="evidence" value="ECO:0007669"/>
    <property type="project" value="TreeGrafter"/>
</dbReference>
<organism evidence="23 24">
    <name type="scientific">Mytilus galloprovincialis</name>
    <name type="common">Mediterranean mussel</name>
    <dbReference type="NCBI Taxonomy" id="29158"/>
    <lineage>
        <taxon>Eukaryota</taxon>
        <taxon>Metazoa</taxon>
        <taxon>Spiralia</taxon>
        <taxon>Lophotrochozoa</taxon>
        <taxon>Mollusca</taxon>
        <taxon>Bivalvia</taxon>
        <taxon>Autobranchia</taxon>
        <taxon>Pteriomorphia</taxon>
        <taxon>Mytilida</taxon>
        <taxon>Mytiloidea</taxon>
        <taxon>Mytilidae</taxon>
        <taxon>Mytilinae</taxon>
        <taxon>Mytilus</taxon>
    </lineage>
</organism>
<feature type="compositionally biased region" description="Basic residues" evidence="18">
    <location>
        <begin position="721"/>
        <end position="730"/>
    </location>
</feature>
<evidence type="ECO:0000256" key="3">
    <source>
        <dbReference type="ARBA" id="ARBA00008077"/>
    </source>
</evidence>
<gene>
    <name evidence="23" type="ORF">MGAL_10B071355</name>
</gene>
<feature type="transmembrane region" description="Helical" evidence="19">
    <location>
        <begin position="275"/>
        <end position="298"/>
    </location>
</feature>
<feature type="compositionally biased region" description="Polar residues" evidence="18">
    <location>
        <begin position="839"/>
        <end position="881"/>
    </location>
</feature>
<evidence type="ECO:0000313" key="24">
    <source>
        <dbReference type="Proteomes" id="UP000596742"/>
    </source>
</evidence>
<dbReference type="Proteomes" id="UP000596742">
    <property type="component" value="Unassembled WGS sequence"/>
</dbReference>
<evidence type="ECO:0000256" key="12">
    <source>
        <dbReference type="ARBA" id="ARBA00023170"/>
    </source>
</evidence>
<evidence type="ECO:0000256" key="8">
    <source>
        <dbReference type="ARBA" id="ARBA00022989"/>
    </source>
</evidence>
<feature type="transmembrane region" description="Helical" evidence="19">
    <location>
        <begin position="478"/>
        <end position="497"/>
    </location>
</feature>
<dbReference type="InterPro" id="IPR017981">
    <property type="entry name" value="GPCR_2-like_7TM"/>
</dbReference>
<dbReference type="GO" id="GO:0007389">
    <property type="term" value="P:pattern specification process"/>
    <property type="evidence" value="ECO:0007669"/>
    <property type="project" value="TreeGrafter"/>
</dbReference>
<feature type="domain" description="FZ" evidence="21">
    <location>
        <begin position="22"/>
        <end position="155"/>
    </location>
</feature>
<evidence type="ECO:0000256" key="7">
    <source>
        <dbReference type="ARBA" id="ARBA00022729"/>
    </source>
</evidence>
<evidence type="ECO:0000256" key="11">
    <source>
        <dbReference type="ARBA" id="ARBA00023157"/>
    </source>
</evidence>
<reference evidence="23" key="1">
    <citation type="submission" date="2018-11" db="EMBL/GenBank/DDBJ databases">
        <authorList>
            <person name="Alioto T."/>
            <person name="Alioto T."/>
        </authorList>
    </citation>
    <scope>NUCLEOTIDE SEQUENCE</scope>
</reference>
<feature type="domain" description="G-protein coupled receptors family 2 profile 2" evidence="22">
    <location>
        <begin position="189"/>
        <end position="452"/>
    </location>
</feature>
<evidence type="ECO:0000256" key="17">
    <source>
        <dbReference type="PROSITE-ProRule" id="PRU00090"/>
    </source>
</evidence>
<dbReference type="GO" id="GO:0007224">
    <property type="term" value="P:smoothened signaling pathway"/>
    <property type="evidence" value="ECO:0007669"/>
    <property type="project" value="TreeGrafter"/>
</dbReference>
<dbReference type="GO" id="GO:0005886">
    <property type="term" value="C:plasma membrane"/>
    <property type="evidence" value="ECO:0007669"/>
    <property type="project" value="UniProtKB-SubCell"/>
</dbReference>
<evidence type="ECO:0000256" key="4">
    <source>
        <dbReference type="ARBA" id="ARBA00022473"/>
    </source>
</evidence>
<evidence type="ECO:0000256" key="10">
    <source>
        <dbReference type="ARBA" id="ARBA00023136"/>
    </source>
</evidence>
<dbReference type="PANTHER" id="PTHR11309">
    <property type="entry name" value="FRIZZLED"/>
    <property type="match status" value="1"/>
</dbReference>
<sequence length="989" mass="109249">MVLREAALLLLIVDISSSQTCYKNATCQSLGTTTTCLGVTLTFTNTSLEFIDSSTLSSVNEKLKLWEGLKYVPECWSLVQPFLCSVYLPKCDGGQVELPSKELCKKIKSPCKIVEIYHGAWPDFLDCDESHFETGCPSQAYDSLDFNTEGSCISPLVRTEDPESWYDYAEGCGVQCQNPLYTDSEHDQVHAIIAVFGSICLVCTLFTVLTFLIDWKNSKKYPALILFFINICFFLSSIGWMAQFSGGARTDIVCKSDGTIREGGPLTGETASCTFVFILVYYFFMAGAVWFVMLAYAWHLTFKALGTPRDDLSNKTSYFHLASWSIPLVLTIVSLAVSEIDGDSVSGICMIGYQNKGYRAGFLLVPIILVLISGMIFLVKAFKTLWALKVDTPDFISDKAKAKIKETIYRLAIFTALACVFVVITFSVHLYTFTNETEWEKHLKDYIFCQANVTVTTSVYNTSNRVCSLGDRPSVAAVNFHILAFFGAGILMSSWSWTKASLLSWERFVRKIFNRPSSKPVKLKKHKMIARAFERRKDINNGRLSISFGSTHDDPLGMKFDLNSVSSHEMSSTFANAMPKLVRRRGGMFAPTAGTNRRYSDSGKLVRRRGGMLAPTAGTNRRYSDSDVGSIASKMASRRQSLDSQLSEAQGQFQYSDDEDADQEYVDLPNMIGGGVGGAGVGDGRGKRRRKRKKKRKSHKNRVLPVLNPVTREMAAAAYGGRRRGKRRSSKSSLGSRASAQGVDINLERNSIEAMSIASYSHQESCDNATMPMPPKSLTTNFAIFTASAYAGELKTKINDDSDNNSVRHNGSMRNNRSSRRTRNNSGSVQAGGRKRVHSNSNNSRQGSAGMNSRQGSANMNSRQGSAGMNSRQGSASSMQHRNPAIDMRSINSRHASASSFSQRAVSLEMTRNQRQGSASSSRHMNNTFEMNDSRTNRKANSASSRSSRGTRQSSATSNRSILSANRQLPGETTVVQIDEDYISQGSLD</sequence>
<dbReference type="PROSITE" id="PS50038">
    <property type="entry name" value="FZ"/>
    <property type="match status" value="1"/>
</dbReference>
<feature type="compositionally biased region" description="Low complexity" evidence="18">
    <location>
        <begin position="731"/>
        <end position="740"/>
    </location>
</feature>
<keyword evidence="7 20" id="KW-0732">Signal</keyword>
<name>A0A8B6CBC1_MYTGA</name>
<dbReference type="CDD" id="cd15030">
    <property type="entry name" value="7tmF_SMO_homolog"/>
    <property type="match status" value="1"/>
</dbReference>
<keyword evidence="13" id="KW-0325">Glycoprotein</keyword>
<keyword evidence="11" id="KW-1015">Disulfide bond</keyword>
<feature type="transmembrane region" description="Helical" evidence="19">
    <location>
        <begin position="318"/>
        <end position="337"/>
    </location>
</feature>
<dbReference type="AlphaFoldDB" id="A0A8B6CBC1"/>
<protein>
    <recommendedName>
        <fullName evidence="16">Protein smoothened</fullName>
    </recommendedName>
</protein>
<feature type="signal peptide" evidence="20">
    <location>
        <begin position="1"/>
        <end position="18"/>
    </location>
</feature>
<comment type="similarity">
    <text evidence="3">Belongs to the G-protein coupled receptor Fz/Smo family.</text>
</comment>
<evidence type="ECO:0000256" key="1">
    <source>
        <dbReference type="ARBA" id="ARBA00004138"/>
    </source>
</evidence>
<evidence type="ECO:0000259" key="22">
    <source>
        <dbReference type="PROSITE" id="PS50261"/>
    </source>
</evidence>
<evidence type="ECO:0000256" key="18">
    <source>
        <dbReference type="SAM" id="MobiDB-lite"/>
    </source>
</evidence>
<dbReference type="FunFam" id="1.20.1070.10:FF:000068">
    <property type="entry name" value="Smoothened, frizzled class receptor"/>
    <property type="match status" value="1"/>
</dbReference>
<feature type="compositionally biased region" description="Basic residues" evidence="18">
    <location>
        <begin position="686"/>
        <end position="702"/>
    </location>
</feature>
<evidence type="ECO:0000313" key="23">
    <source>
        <dbReference type="EMBL" id="VDI02246.1"/>
    </source>
</evidence>
<evidence type="ECO:0000256" key="5">
    <source>
        <dbReference type="ARBA" id="ARBA00022475"/>
    </source>
</evidence>
<feature type="compositionally biased region" description="Gly residues" evidence="18">
    <location>
        <begin position="672"/>
        <end position="683"/>
    </location>
</feature>
<dbReference type="InterPro" id="IPR035683">
    <property type="entry name" value="SMO_7TM"/>
</dbReference>
<feature type="transmembrane region" description="Helical" evidence="19">
    <location>
        <begin position="224"/>
        <end position="242"/>
    </location>
</feature>
<dbReference type="GO" id="GO:0009888">
    <property type="term" value="P:tissue development"/>
    <property type="evidence" value="ECO:0007669"/>
    <property type="project" value="UniProtKB-ARBA"/>
</dbReference>
<evidence type="ECO:0000256" key="15">
    <source>
        <dbReference type="ARBA" id="ARBA00023273"/>
    </source>
</evidence>
<evidence type="ECO:0000256" key="14">
    <source>
        <dbReference type="ARBA" id="ARBA00023224"/>
    </source>
</evidence>
<feature type="compositionally biased region" description="Polar residues" evidence="18">
    <location>
        <begin position="894"/>
        <end position="931"/>
    </location>
</feature>
<keyword evidence="9" id="KW-0297">G-protein coupled receptor</keyword>
<dbReference type="GO" id="GO:0005929">
    <property type="term" value="C:cilium"/>
    <property type="evidence" value="ECO:0007669"/>
    <property type="project" value="UniProtKB-SubCell"/>
</dbReference>
<dbReference type="SMART" id="SM01330">
    <property type="entry name" value="Frizzled"/>
    <property type="match status" value="1"/>
</dbReference>
<keyword evidence="6 19" id="KW-0812">Transmembrane</keyword>
<dbReference type="EMBL" id="UYJE01001443">
    <property type="protein sequence ID" value="VDI02246.1"/>
    <property type="molecule type" value="Genomic_DNA"/>
</dbReference>
<feature type="transmembrane region" description="Helical" evidence="19">
    <location>
        <begin position="357"/>
        <end position="379"/>
    </location>
</feature>
<dbReference type="GO" id="GO:0004930">
    <property type="term" value="F:G protein-coupled receptor activity"/>
    <property type="evidence" value="ECO:0007669"/>
    <property type="project" value="UniProtKB-KW"/>
</dbReference>
<dbReference type="OrthoDB" id="10064659at2759"/>
<feature type="region of interest" description="Disordered" evidence="18">
    <location>
        <begin position="718"/>
        <end position="741"/>
    </location>
</feature>
<dbReference type="PRINTS" id="PR00489">
    <property type="entry name" value="FRIZZLED"/>
</dbReference>
<evidence type="ECO:0000256" key="6">
    <source>
        <dbReference type="ARBA" id="ARBA00022692"/>
    </source>
</evidence>
<keyword evidence="15" id="KW-0966">Cell projection</keyword>
<feature type="region of interest" description="Disordered" evidence="18">
    <location>
        <begin position="634"/>
        <end position="706"/>
    </location>
</feature>
<comment type="subcellular location">
    <subcellularLocation>
        <location evidence="2">Cell membrane</location>
        <topology evidence="2">Multi-pass membrane protein</topology>
    </subcellularLocation>
    <subcellularLocation>
        <location evidence="1">Cell projection</location>
        <location evidence="1">Cilium</location>
    </subcellularLocation>
</comment>
<keyword evidence="14" id="KW-0807">Transducer</keyword>
<evidence type="ECO:0000256" key="20">
    <source>
        <dbReference type="SAM" id="SignalP"/>
    </source>
</evidence>
<feature type="chain" id="PRO_5032564262" description="Protein smoothened" evidence="20">
    <location>
        <begin position="19"/>
        <end position="989"/>
    </location>
</feature>
<feature type="transmembrane region" description="Helical" evidence="19">
    <location>
        <begin position="408"/>
        <end position="431"/>
    </location>
</feature>
<evidence type="ECO:0000256" key="9">
    <source>
        <dbReference type="ARBA" id="ARBA00023040"/>
    </source>
</evidence>
<dbReference type="InterPro" id="IPR020067">
    <property type="entry name" value="Frizzled_dom"/>
</dbReference>
<dbReference type="InterPro" id="IPR015526">
    <property type="entry name" value="Frizzled/SFRP"/>
</dbReference>
<keyword evidence="10 19" id="KW-0472">Membrane</keyword>
<keyword evidence="8 19" id="KW-1133">Transmembrane helix</keyword>
<proteinExistence type="inferred from homology"/>
<dbReference type="InterPro" id="IPR000539">
    <property type="entry name" value="Frizzled/Smoothened_7TM"/>
</dbReference>
<feature type="compositionally biased region" description="Low complexity" evidence="18">
    <location>
        <begin position="939"/>
        <end position="958"/>
    </location>
</feature>
<dbReference type="Pfam" id="PF01392">
    <property type="entry name" value="Fz"/>
    <property type="match status" value="1"/>
</dbReference>
<dbReference type="PROSITE" id="PS50261">
    <property type="entry name" value="G_PROTEIN_RECEP_F2_4"/>
    <property type="match status" value="1"/>
</dbReference>
<dbReference type="GO" id="GO:0030425">
    <property type="term" value="C:dendrite"/>
    <property type="evidence" value="ECO:0007669"/>
    <property type="project" value="TreeGrafter"/>
</dbReference>
<evidence type="ECO:0000259" key="21">
    <source>
        <dbReference type="PROSITE" id="PS50038"/>
    </source>
</evidence>
<comment type="caution">
    <text evidence="17">Lacks conserved residue(s) required for the propagation of feature annotation.</text>
</comment>
<dbReference type="GO" id="GO:0007417">
    <property type="term" value="P:central nervous system development"/>
    <property type="evidence" value="ECO:0007669"/>
    <property type="project" value="TreeGrafter"/>
</dbReference>
<dbReference type="SUPFAM" id="SSF63501">
    <property type="entry name" value="Frizzled cysteine-rich domain"/>
    <property type="match status" value="1"/>
</dbReference>
<dbReference type="SMART" id="SM00063">
    <property type="entry name" value="FRI"/>
    <property type="match status" value="1"/>
</dbReference>
<keyword evidence="4" id="KW-0217">Developmental protein</keyword>
<comment type="caution">
    <text evidence="23">The sequence shown here is derived from an EMBL/GenBank/DDBJ whole genome shotgun (WGS) entry which is preliminary data.</text>
</comment>
<keyword evidence="12" id="KW-0675">Receptor</keyword>
<accession>A0A8B6CBC1</accession>
<dbReference type="PANTHER" id="PTHR11309:SF35">
    <property type="entry name" value="PROTEIN SMOOTHENED"/>
    <property type="match status" value="1"/>
</dbReference>
<evidence type="ECO:0000256" key="19">
    <source>
        <dbReference type="SAM" id="Phobius"/>
    </source>
</evidence>
<evidence type="ECO:0000256" key="2">
    <source>
        <dbReference type="ARBA" id="ARBA00004651"/>
    </source>
</evidence>